<evidence type="ECO:0000256" key="1">
    <source>
        <dbReference type="ARBA" id="ARBA00004651"/>
    </source>
</evidence>
<keyword evidence="5 9" id="KW-0812">Transmembrane</keyword>
<evidence type="ECO:0000256" key="6">
    <source>
        <dbReference type="ARBA" id="ARBA00022989"/>
    </source>
</evidence>
<dbReference type="Pfam" id="PF00999">
    <property type="entry name" value="Na_H_Exchanger"/>
    <property type="match status" value="1"/>
</dbReference>
<dbReference type="PANTHER" id="PTHR32507:SF8">
    <property type="entry name" value="CNH1P"/>
    <property type="match status" value="1"/>
</dbReference>
<evidence type="ECO:0000256" key="8">
    <source>
        <dbReference type="ARBA" id="ARBA00023136"/>
    </source>
</evidence>
<feature type="transmembrane region" description="Helical" evidence="9">
    <location>
        <begin position="194"/>
        <end position="216"/>
    </location>
</feature>
<feature type="transmembrane region" description="Helical" evidence="9">
    <location>
        <begin position="380"/>
        <end position="405"/>
    </location>
</feature>
<dbReference type="AlphaFoldDB" id="A0A5N0TG80"/>
<dbReference type="GO" id="GO:1902600">
    <property type="term" value="P:proton transmembrane transport"/>
    <property type="evidence" value="ECO:0007669"/>
    <property type="project" value="InterPro"/>
</dbReference>
<keyword evidence="8 9" id="KW-0472">Membrane</keyword>
<keyword evidence="7" id="KW-0406">Ion transport</keyword>
<feature type="transmembrane region" description="Helical" evidence="9">
    <location>
        <begin position="96"/>
        <end position="129"/>
    </location>
</feature>
<dbReference type="EMBL" id="VYXP01000001">
    <property type="protein sequence ID" value="KAA9134050.1"/>
    <property type="molecule type" value="Genomic_DNA"/>
</dbReference>
<dbReference type="InterPro" id="IPR006153">
    <property type="entry name" value="Cation/H_exchanger_TM"/>
</dbReference>
<reference evidence="11 12" key="1">
    <citation type="submission" date="2019-09" db="EMBL/GenBank/DDBJ databases">
        <title>Wenzhouxiangella sp. Genome sequencing and assembly.</title>
        <authorList>
            <person name="Zhang R."/>
        </authorList>
    </citation>
    <scope>NUCLEOTIDE SEQUENCE [LARGE SCALE GENOMIC DNA]</scope>
    <source>
        <strain evidence="11 12">W260</strain>
    </source>
</reference>
<feature type="transmembrane region" description="Helical" evidence="9">
    <location>
        <begin position="319"/>
        <end position="339"/>
    </location>
</feature>
<protein>
    <submittedName>
        <fullName evidence="11">Sodium:proton antiporter</fullName>
    </submittedName>
</protein>
<keyword evidence="2" id="KW-0813">Transport</keyword>
<feature type="transmembrane region" description="Helical" evidence="9">
    <location>
        <begin position="236"/>
        <end position="259"/>
    </location>
</feature>
<sequence length="412" mass="44149">MSVAGWFLVVGAVMAVMAMTAAHVRRFSISSSMVYLAAGIALGPAGFAVFHFNPIARSGLFEVLTEIGVIISVFVAGLKLAAPLGNRSWWKPFRLATVTMVISIALVAMFGMGFLGLSLGAAVLLGAILAPTDPVLASDVQVKDIRDPSTLRFSLTGEAGLNDGTAFPFVMLGLGLLGAHELGDHYLRWLGVDVIWATTAGLAVGGLLGALFAWIIAHLHRRGLSSAFTEDFSGLALIAIAYGAALLLKSYGFLAVFAAGYMLHRTEHHLCATEDETDERDPHMTLVSLRFIQPLERLGEVGLIILMGGMLFADSWPVHYLLLAACLFFVIRPVAVQLGMLGSGIHRRDRWLMSWFGIRGIGSLYYLAYALQHGLDGPDAVVLTSATLVVVTTSIVLHGVTVIPLTRRFSDD</sequence>
<evidence type="ECO:0000256" key="9">
    <source>
        <dbReference type="SAM" id="Phobius"/>
    </source>
</evidence>
<evidence type="ECO:0000313" key="12">
    <source>
        <dbReference type="Proteomes" id="UP000325372"/>
    </source>
</evidence>
<evidence type="ECO:0000256" key="4">
    <source>
        <dbReference type="ARBA" id="ARBA00022475"/>
    </source>
</evidence>
<accession>A0A5N0TG80</accession>
<evidence type="ECO:0000256" key="7">
    <source>
        <dbReference type="ARBA" id="ARBA00023065"/>
    </source>
</evidence>
<feature type="transmembrane region" description="Helical" evidence="9">
    <location>
        <begin position="6"/>
        <end position="24"/>
    </location>
</feature>
<dbReference type="GO" id="GO:0005886">
    <property type="term" value="C:plasma membrane"/>
    <property type="evidence" value="ECO:0007669"/>
    <property type="project" value="UniProtKB-SubCell"/>
</dbReference>
<evidence type="ECO:0000259" key="10">
    <source>
        <dbReference type="Pfam" id="PF00999"/>
    </source>
</evidence>
<proteinExistence type="predicted"/>
<keyword evidence="4" id="KW-1003">Cell membrane</keyword>
<comment type="caution">
    <text evidence="11">The sequence shown here is derived from an EMBL/GenBank/DDBJ whole genome shotgun (WGS) entry which is preliminary data.</text>
</comment>
<feature type="transmembrane region" description="Helical" evidence="9">
    <location>
        <begin position="33"/>
        <end position="52"/>
    </location>
</feature>
<dbReference type="PANTHER" id="PTHR32507">
    <property type="entry name" value="NA(+)/H(+) ANTIPORTER 1"/>
    <property type="match status" value="1"/>
</dbReference>
<name>A0A5N0TG80_9GAMM</name>
<evidence type="ECO:0000313" key="11">
    <source>
        <dbReference type="EMBL" id="KAA9134050.1"/>
    </source>
</evidence>
<dbReference type="InterPro" id="IPR038770">
    <property type="entry name" value="Na+/solute_symporter_sf"/>
</dbReference>
<keyword evidence="12" id="KW-1185">Reference proteome</keyword>
<evidence type="ECO:0000256" key="2">
    <source>
        <dbReference type="ARBA" id="ARBA00022448"/>
    </source>
</evidence>
<evidence type="ECO:0000256" key="3">
    <source>
        <dbReference type="ARBA" id="ARBA00022449"/>
    </source>
</evidence>
<dbReference type="RefSeq" id="WP_150862400.1">
    <property type="nucleotide sequence ID" value="NZ_VYXP01000001.1"/>
</dbReference>
<feature type="transmembrane region" description="Helical" evidence="9">
    <location>
        <begin position="351"/>
        <end position="368"/>
    </location>
</feature>
<dbReference type="GO" id="GO:0015297">
    <property type="term" value="F:antiporter activity"/>
    <property type="evidence" value="ECO:0007669"/>
    <property type="project" value="UniProtKB-KW"/>
</dbReference>
<keyword evidence="6 9" id="KW-1133">Transmembrane helix</keyword>
<evidence type="ECO:0000256" key="5">
    <source>
        <dbReference type="ARBA" id="ARBA00022692"/>
    </source>
</evidence>
<organism evidence="11 12">
    <name type="scientific">Marinihelvus fidelis</name>
    <dbReference type="NCBI Taxonomy" id="2613842"/>
    <lineage>
        <taxon>Bacteria</taxon>
        <taxon>Pseudomonadati</taxon>
        <taxon>Pseudomonadota</taxon>
        <taxon>Gammaproteobacteria</taxon>
        <taxon>Chromatiales</taxon>
        <taxon>Wenzhouxiangellaceae</taxon>
        <taxon>Marinihelvus</taxon>
    </lineage>
</organism>
<dbReference type="Proteomes" id="UP000325372">
    <property type="component" value="Unassembled WGS sequence"/>
</dbReference>
<dbReference type="Gene3D" id="1.20.1530.20">
    <property type="match status" value="1"/>
</dbReference>
<feature type="domain" description="Cation/H+ exchanger transmembrane" evidence="10">
    <location>
        <begin position="17"/>
        <end position="407"/>
    </location>
</feature>
<gene>
    <name evidence="11" type="ORF">F3N42_00425</name>
</gene>
<feature type="transmembrane region" description="Helical" evidence="9">
    <location>
        <begin position="64"/>
        <end position="84"/>
    </location>
</feature>
<keyword evidence="3" id="KW-0050">Antiport</keyword>
<comment type="subcellular location">
    <subcellularLocation>
        <location evidence="1">Cell membrane</location>
        <topology evidence="1">Multi-pass membrane protein</topology>
    </subcellularLocation>
</comment>